<dbReference type="RefSeq" id="WP_045459348.1">
    <property type="nucleotide sequence ID" value="NZ_BBLT01000002.1"/>
</dbReference>
<dbReference type="InterPro" id="IPR019859">
    <property type="entry name" value="Motility-assoc_prot_GldM"/>
</dbReference>
<evidence type="ECO:0000259" key="1">
    <source>
        <dbReference type="Pfam" id="PF12080"/>
    </source>
</evidence>
<gene>
    <name evidence="5" type="ORF">MYP_937</name>
</gene>
<reference evidence="5 6" key="1">
    <citation type="submission" date="2014-09" db="EMBL/GenBank/DDBJ databases">
        <title>Sporocytophaga myxococcoides PG-01 genome sequencing.</title>
        <authorList>
            <person name="Liu L."/>
            <person name="Gao P.J."/>
            <person name="Chen G.J."/>
            <person name="Wang L.S."/>
        </authorList>
    </citation>
    <scope>NUCLEOTIDE SEQUENCE [LARGE SCALE GENOMIC DNA]</scope>
    <source>
        <strain evidence="5 6">PG-01</strain>
    </source>
</reference>
<dbReference type="AlphaFoldDB" id="A0A098L9U0"/>
<feature type="domain" description="Gliding motility-associated protein GldM second immunoglobulin-like" evidence="4">
    <location>
        <begin position="328"/>
        <end position="406"/>
    </location>
</feature>
<feature type="domain" description="Gliding motility-associated protein GldM C-terminal" evidence="1">
    <location>
        <begin position="409"/>
        <end position="522"/>
    </location>
</feature>
<dbReference type="Pfam" id="PF12081">
    <property type="entry name" value="GldM_1st"/>
    <property type="match status" value="1"/>
</dbReference>
<dbReference type="STRING" id="153721.MYP_937"/>
<dbReference type="InterPro" id="IPR022720">
    <property type="entry name" value="Motility-assoc_prot_GldM_N"/>
</dbReference>
<proteinExistence type="predicted"/>
<dbReference type="Pfam" id="PF21601">
    <property type="entry name" value="GldM_2nd"/>
    <property type="match status" value="1"/>
</dbReference>
<name>A0A098L9U0_9BACT</name>
<keyword evidence="6" id="KW-1185">Reference proteome</keyword>
<evidence type="ECO:0000259" key="3">
    <source>
        <dbReference type="Pfam" id="PF21601"/>
    </source>
</evidence>
<organism evidence="5 6">
    <name type="scientific">Sporocytophaga myxococcoides</name>
    <dbReference type="NCBI Taxonomy" id="153721"/>
    <lineage>
        <taxon>Bacteria</taxon>
        <taxon>Pseudomonadati</taxon>
        <taxon>Bacteroidota</taxon>
        <taxon>Cytophagia</taxon>
        <taxon>Cytophagales</taxon>
        <taxon>Cytophagaceae</taxon>
        <taxon>Sporocytophaga</taxon>
    </lineage>
</organism>
<dbReference type="Pfam" id="PF21602">
    <property type="entry name" value="GldM_3rd"/>
    <property type="match status" value="1"/>
</dbReference>
<dbReference type="OrthoDB" id="1490890at2"/>
<dbReference type="NCBIfam" id="TIGR03517">
    <property type="entry name" value="GldM_gliding"/>
    <property type="match status" value="1"/>
</dbReference>
<evidence type="ECO:0000259" key="2">
    <source>
        <dbReference type="Pfam" id="PF12081"/>
    </source>
</evidence>
<feature type="domain" description="Gliding motility-associated protein GldM N-terminal" evidence="2">
    <location>
        <begin position="32"/>
        <end position="219"/>
    </location>
</feature>
<feature type="domain" description="Gliding motility-associated protein GldM first immunoglobulin-like" evidence="3">
    <location>
        <begin position="222"/>
        <end position="326"/>
    </location>
</feature>
<dbReference type="eggNOG" id="ENOG502Z7S0">
    <property type="taxonomic scope" value="Bacteria"/>
</dbReference>
<evidence type="ECO:0000313" key="6">
    <source>
        <dbReference type="Proteomes" id="UP000030185"/>
    </source>
</evidence>
<dbReference type="InterPro" id="IPR022719">
    <property type="entry name" value="Motility-assoc_prot_GldM_C"/>
</dbReference>
<dbReference type="Pfam" id="PF12080">
    <property type="entry name" value="GldM_4th"/>
    <property type="match status" value="1"/>
</dbReference>
<evidence type="ECO:0000259" key="4">
    <source>
        <dbReference type="Pfam" id="PF21602"/>
    </source>
</evidence>
<dbReference type="InterPro" id="IPR048405">
    <property type="entry name" value="GldM_Ig-like-1"/>
</dbReference>
<protein>
    <submittedName>
        <fullName evidence="5">Gliding motility-like protein</fullName>
    </submittedName>
</protein>
<dbReference type="Proteomes" id="UP000030185">
    <property type="component" value="Unassembled WGS sequence"/>
</dbReference>
<sequence>MAGGKETPRQKMIGMMYLVLTALLALQVSSAIIQKFKFLDDSLMNVNEKTAAENAKVSSNIRRIVEQEGNKDAHIVKKADEVKAATAELIAYMEGLRKHLIDDTGGKEEDGNYKGAKEEEKVANFMVGPEGSKKGEAYKLKEKLNNYAASLSKFGVNAPKLALDGKEDPMFMKDKEQARKDFAQLNFSETPMVAALAVLAQKEAEVLKYENEALAKLASEVGASDIKFDNVVAMVRPASKVVAAGTKYEAEMFLAASSSAITPTMSQDGRAIQVDARKIGKVSFTATAGAYDSEGNAKKKWKGAINFKYKGKDTTFVVEEDYIVAKPVIQIQSASVSALYKNCGNELNVQVPALGSTYSPSFTASGAKVIPGATKGLVTLVPTGAKVTLNVASSGNAIGSQEFNVRLIPKPEIQALSNGSPVNEKQGVPAPGPRAITMKAVPDESFKTFLPKDARYKITQWDAILVRGKRPVTQTSFTSETGNLAQFAAAAQPGDRIMIEVKKVTRTNFLNESEEVNLGIVIKNIPLN</sequence>
<evidence type="ECO:0000313" key="5">
    <source>
        <dbReference type="EMBL" id="GAL83710.1"/>
    </source>
</evidence>
<dbReference type="EMBL" id="BBLT01000002">
    <property type="protein sequence ID" value="GAL83710.1"/>
    <property type="molecule type" value="Genomic_DNA"/>
</dbReference>
<accession>A0A098L9U0</accession>
<dbReference type="InterPro" id="IPR048406">
    <property type="entry name" value="GldM_Ig-like-2"/>
</dbReference>
<comment type="caution">
    <text evidence="5">The sequence shown here is derived from an EMBL/GenBank/DDBJ whole genome shotgun (WGS) entry which is preliminary data.</text>
</comment>